<sequence>MTTLLFDNDGTLVDSEWLCNQALATILAQAGVQVDVGLLVRDYRGGKLAEIFSQLASRFAVQLPADSEAQYRRLVSDLFAAQLRPIAGVVATLDWATATGMQLAVVSNGPQTKIRQALQICGLSHYFADRVFSGYDINCFKPDGGLYQYAAAALGTAPAHCIVIEDSLPGIRAGLAAGCRTVFLNRYQEAKPDPAVLEVTTMAQLPTILNALITRG</sequence>
<name>A0ABV6BBX3_9GAMM</name>
<dbReference type="PANTHER" id="PTHR46193:SF10">
    <property type="entry name" value="6-PHOSPHOGLUCONATE PHOSPHATASE"/>
    <property type="match status" value="1"/>
</dbReference>
<dbReference type="Pfam" id="PF00702">
    <property type="entry name" value="Hydrolase"/>
    <property type="match status" value="1"/>
</dbReference>
<dbReference type="Proteomes" id="UP001589813">
    <property type="component" value="Unassembled WGS sequence"/>
</dbReference>
<organism evidence="5 6">
    <name type="scientific">Rheinheimera tilapiae</name>
    <dbReference type="NCBI Taxonomy" id="875043"/>
    <lineage>
        <taxon>Bacteria</taxon>
        <taxon>Pseudomonadati</taxon>
        <taxon>Pseudomonadota</taxon>
        <taxon>Gammaproteobacteria</taxon>
        <taxon>Chromatiales</taxon>
        <taxon>Chromatiaceae</taxon>
        <taxon>Rheinheimera</taxon>
    </lineage>
</organism>
<evidence type="ECO:0000313" key="5">
    <source>
        <dbReference type="EMBL" id="MFC0048364.1"/>
    </source>
</evidence>
<dbReference type="NCBIfam" id="TIGR01509">
    <property type="entry name" value="HAD-SF-IA-v3"/>
    <property type="match status" value="1"/>
</dbReference>
<dbReference type="InterPro" id="IPR051600">
    <property type="entry name" value="Beta-PGM-like"/>
</dbReference>
<dbReference type="SFLD" id="SFLDS00003">
    <property type="entry name" value="Haloacid_Dehalogenase"/>
    <property type="match status" value="1"/>
</dbReference>
<dbReference type="SFLD" id="SFLDG01129">
    <property type="entry name" value="C1.5:_HAD__Beta-PGM__Phosphata"/>
    <property type="match status" value="1"/>
</dbReference>
<evidence type="ECO:0000256" key="4">
    <source>
        <dbReference type="ARBA" id="ARBA00022842"/>
    </source>
</evidence>
<comment type="cofactor">
    <cofactor evidence="1">
        <name>Mg(2+)</name>
        <dbReference type="ChEBI" id="CHEBI:18420"/>
    </cofactor>
</comment>
<keyword evidence="4" id="KW-0460">Magnesium</keyword>
<dbReference type="SUPFAM" id="SSF56784">
    <property type="entry name" value="HAD-like"/>
    <property type="match status" value="1"/>
</dbReference>
<dbReference type="PRINTS" id="PR00413">
    <property type="entry name" value="HADHALOGNASE"/>
</dbReference>
<dbReference type="InterPro" id="IPR023198">
    <property type="entry name" value="PGP-like_dom2"/>
</dbReference>
<dbReference type="SFLD" id="SFLDG01135">
    <property type="entry name" value="C1.5.6:_HAD__Beta-PGM__Phospha"/>
    <property type="match status" value="1"/>
</dbReference>
<dbReference type="RefSeq" id="WP_377242487.1">
    <property type="nucleotide sequence ID" value="NZ_JBHLXP010000001.1"/>
</dbReference>
<dbReference type="Gene3D" id="1.10.150.240">
    <property type="entry name" value="Putative phosphatase, domain 2"/>
    <property type="match status" value="1"/>
</dbReference>
<proteinExistence type="inferred from homology"/>
<dbReference type="InterPro" id="IPR036412">
    <property type="entry name" value="HAD-like_sf"/>
</dbReference>
<dbReference type="GO" id="GO:0016787">
    <property type="term" value="F:hydrolase activity"/>
    <property type="evidence" value="ECO:0007669"/>
    <property type="project" value="UniProtKB-KW"/>
</dbReference>
<comment type="similarity">
    <text evidence="2">Belongs to the HAD-like hydrolase superfamily. CbbY/CbbZ/Gph/YieH family.</text>
</comment>
<evidence type="ECO:0000256" key="3">
    <source>
        <dbReference type="ARBA" id="ARBA00022723"/>
    </source>
</evidence>
<keyword evidence="5" id="KW-0378">Hydrolase</keyword>
<protein>
    <submittedName>
        <fullName evidence="5">HAD-IA family hydrolase</fullName>
    </submittedName>
</protein>
<accession>A0ABV6BBX3</accession>
<gene>
    <name evidence="5" type="ORF">ACFFJP_08685</name>
</gene>
<dbReference type="InterPro" id="IPR006439">
    <property type="entry name" value="HAD-SF_hydro_IA"/>
</dbReference>
<dbReference type="EMBL" id="JBHLXP010000001">
    <property type="protein sequence ID" value="MFC0048364.1"/>
    <property type="molecule type" value="Genomic_DNA"/>
</dbReference>
<keyword evidence="3" id="KW-0479">Metal-binding</keyword>
<comment type="caution">
    <text evidence="5">The sequence shown here is derived from an EMBL/GenBank/DDBJ whole genome shotgun (WGS) entry which is preliminary data.</text>
</comment>
<keyword evidence="6" id="KW-1185">Reference proteome</keyword>
<dbReference type="Gene3D" id="3.40.50.1000">
    <property type="entry name" value="HAD superfamily/HAD-like"/>
    <property type="match status" value="1"/>
</dbReference>
<dbReference type="PANTHER" id="PTHR46193">
    <property type="entry name" value="6-PHOSPHOGLUCONATE PHOSPHATASE"/>
    <property type="match status" value="1"/>
</dbReference>
<evidence type="ECO:0000256" key="2">
    <source>
        <dbReference type="ARBA" id="ARBA00006171"/>
    </source>
</evidence>
<dbReference type="InterPro" id="IPR023214">
    <property type="entry name" value="HAD_sf"/>
</dbReference>
<evidence type="ECO:0000256" key="1">
    <source>
        <dbReference type="ARBA" id="ARBA00001946"/>
    </source>
</evidence>
<reference evidence="5 6" key="1">
    <citation type="submission" date="2024-09" db="EMBL/GenBank/DDBJ databases">
        <authorList>
            <person name="Sun Q."/>
            <person name="Mori K."/>
        </authorList>
    </citation>
    <scope>NUCLEOTIDE SEQUENCE [LARGE SCALE GENOMIC DNA]</scope>
    <source>
        <strain evidence="5 6">KCTC 23315</strain>
    </source>
</reference>
<evidence type="ECO:0000313" key="6">
    <source>
        <dbReference type="Proteomes" id="UP001589813"/>
    </source>
</evidence>